<dbReference type="AlphaFoldDB" id="A0A8C9PWF5"/>
<protein>
    <submittedName>
        <fullName evidence="1">Uncharacterized protein</fullName>
    </submittedName>
</protein>
<dbReference type="Ensembl" id="ENSSDAT00000018803.1">
    <property type="protein sequence ID" value="ENSSDAP00000016552.1"/>
    <property type="gene ID" value="ENSSDAG00000014986.1"/>
</dbReference>
<evidence type="ECO:0000313" key="2">
    <source>
        <dbReference type="Proteomes" id="UP000694422"/>
    </source>
</evidence>
<sequence length="56" mass="6571">MKSNGMELRDGTPHHFEQLKRLNQVIFPVSYNDKFYKDELEKNFKPSGQNADAQKT</sequence>
<dbReference type="Gene3D" id="3.40.630.30">
    <property type="match status" value="1"/>
</dbReference>
<keyword evidence="2" id="KW-1185">Reference proteome</keyword>
<reference evidence="1" key="2">
    <citation type="submission" date="2025-09" db="UniProtKB">
        <authorList>
            <consortium name="Ensembl"/>
        </authorList>
    </citation>
    <scope>IDENTIFICATION</scope>
</reference>
<reference evidence="1" key="1">
    <citation type="submission" date="2025-08" db="UniProtKB">
        <authorList>
            <consortium name="Ensembl"/>
        </authorList>
    </citation>
    <scope>IDENTIFICATION</scope>
</reference>
<accession>A0A8C9PWF5</accession>
<organism evidence="1 2">
    <name type="scientific">Spermophilus dauricus</name>
    <name type="common">Daurian ground squirrel</name>
    <dbReference type="NCBI Taxonomy" id="99837"/>
    <lineage>
        <taxon>Eukaryota</taxon>
        <taxon>Metazoa</taxon>
        <taxon>Chordata</taxon>
        <taxon>Craniata</taxon>
        <taxon>Vertebrata</taxon>
        <taxon>Euteleostomi</taxon>
        <taxon>Mammalia</taxon>
        <taxon>Eutheria</taxon>
        <taxon>Euarchontoglires</taxon>
        <taxon>Glires</taxon>
        <taxon>Rodentia</taxon>
        <taxon>Sciuromorpha</taxon>
        <taxon>Sciuridae</taxon>
        <taxon>Xerinae</taxon>
        <taxon>Marmotini</taxon>
        <taxon>Spermophilus</taxon>
    </lineage>
</organism>
<name>A0A8C9PWF5_SPEDA</name>
<evidence type="ECO:0000313" key="1">
    <source>
        <dbReference type="Ensembl" id="ENSSDAP00000016552.1"/>
    </source>
</evidence>
<proteinExistence type="predicted"/>
<dbReference type="Proteomes" id="UP000694422">
    <property type="component" value="Unplaced"/>
</dbReference>